<comment type="similarity">
    <text evidence="1">Belongs to the LysR transcriptional regulatory family.</text>
</comment>
<protein>
    <submittedName>
        <fullName evidence="7">LysR family transcriptional regulator</fullName>
    </submittedName>
</protein>
<dbReference type="SUPFAM" id="SSF53850">
    <property type="entry name" value="Periplasmic binding protein-like II"/>
    <property type="match status" value="1"/>
</dbReference>
<feature type="domain" description="HTH lysR-type" evidence="6">
    <location>
        <begin position="3"/>
        <end position="60"/>
    </location>
</feature>
<evidence type="ECO:0000256" key="5">
    <source>
        <dbReference type="SAM" id="SignalP"/>
    </source>
</evidence>
<evidence type="ECO:0000256" key="4">
    <source>
        <dbReference type="ARBA" id="ARBA00023163"/>
    </source>
</evidence>
<dbReference type="RefSeq" id="WP_161037283.1">
    <property type="nucleotide sequence ID" value="NZ_WWCM01000001.1"/>
</dbReference>
<dbReference type="InterPro" id="IPR036388">
    <property type="entry name" value="WH-like_DNA-bd_sf"/>
</dbReference>
<dbReference type="PANTHER" id="PTHR30126">
    <property type="entry name" value="HTH-TYPE TRANSCRIPTIONAL REGULATOR"/>
    <property type="match status" value="1"/>
</dbReference>
<evidence type="ECO:0000256" key="1">
    <source>
        <dbReference type="ARBA" id="ARBA00009437"/>
    </source>
</evidence>
<evidence type="ECO:0000256" key="3">
    <source>
        <dbReference type="ARBA" id="ARBA00023125"/>
    </source>
</evidence>
<accession>A0ABW9VE10</accession>
<dbReference type="Pfam" id="PF00126">
    <property type="entry name" value="HTH_1"/>
    <property type="match status" value="1"/>
</dbReference>
<keyword evidence="3" id="KW-0238">DNA-binding</keyword>
<dbReference type="InterPro" id="IPR005119">
    <property type="entry name" value="LysR_subst-bd"/>
</dbReference>
<feature type="signal peptide" evidence="5">
    <location>
        <begin position="1"/>
        <end position="22"/>
    </location>
</feature>
<keyword evidence="8" id="KW-1185">Reference proteome</keyword>
<dbReference type="Gene3D" id="3.40.190.290">
    <property type="match status" value="1"/>
</dbReference>
<dbReference type="CDD" id="cd08419">
    <property type="entry name" value="PBP2_CbbR_RubisCO_like"/>
    <property type="match status" value="1"/>
</dbReference>
<proteinExistence type="inferred from homology"/>
<keyword evidence="5" id="KW-0732">Signal</keyword>
<evidence type="ECO:0000256" key="2">
    <source>
        <dbReference type="ARBA" id="ARBA00023015"/>
    </source>
</evidence>
<dbReference type="InterPro" id="IPR036390">
    <property type="entry name" value="WH_DNA-bd_sf"/>
</dbReference>
<dbReference type="PROSITE" id="PS50931">
    <property type="entry name" value="HTH_LYSR"/>
    <property type="match status" value="1"/>
</dbReference>
<dbReference type="InterPro" id="IPR000847">
    <property type="entry name" value="LysR_HTH_N"/>
</dbReference>
<name>A0ABW9VE10_9BURK</name>
<comment type="caution">
    <text evidence="7">The sequence shown here is derived from an EMBL/GenBank/DDBJ whole genome shotgun (WGS) entry which is preliminary data.</text>
</comment>
<keyword evidence="2" id="KW-0805">Transcription regulation</keyword>
<sequence length="303" mass="33105">MNITFRQLRLFLALAETGSVSAAARAMHVTQPTASMQLREISASIGLPLYDVIGKKVHLTEVGRELAETARAIGRSWDSFEQQVDGIKGLSRGKLRVAVVSTAKYFMPRLIGSFCTRYPAIDVALEILNRDGVVQRLRDNLDDLYIMSMPPAEIALGDEVFMPNPIVVIAASNHPLARRRSVSLEQLADQRFILREPGSGTRMAADQFFHAHRFRANIRMELGSNEAVKESVAGGLGIGVVSRHALHGQQKEHGVSVINVSGFPLPSAWHIVHPASKKLTPLAQAFKQHVLTAIAPEAGPATR</sequence>
<feature type="chain" id="PRO_5045263507" evidence="5">
    <location>
        <begin position="23"/>
        <end position="303"/>
    </location>
</feature>
<organism evidence="7 8">
    <name type="scientific">Duganella qianjiadongensis</name>
    <dbReference type="NCBI Taxonomy" id="2692176"/>
    <lineage>
        <taxon>Bacteria</taxon>
        <taxon>Pseudomonadati</taxon>
        <taxon>Pseudomonadota</taxon>
        <taxon>Betaproteobacteria</taxon>
        <taxon>Burkholderiales</taxon>
        <taxon>Oxalobacteraceae</taxon>
        <taxon>Telluria group</taxon>
        <taxon>Duganella</taxon>
    </lineage>
</organism>
<dbReference type="PANTHER" id="PTHR30126:SF5">
    <property type="entry name" value="HTH-TYPE TRANSCRIPTIONAL ACTIVATOR CMPR"/>
    <property type="match status" value="1"/>
</dbReference>
<evidence type="ECO:0000313" key="8">
    <source>
        <dbReference type="Proteomes" id="UP000478090"/>
    </source>
</evidence>
<dbReference type="Proteomes" id="UP000478090">
    <property type="component" value="Unassembled WGS sequence"/>
</dbReference>
<dbReference type="SUPFAM" id="SSF46785">
    <property type="entry name" value="Winged helix' DNA-binding domain"/>
    <property type="match status" value="1"/>
</dbReference>
<reference evidence="7 8" key="1">
    <citation type="submission" date="2019-12" db="EMBL/GenBank/DDBJ databases">
        <title>Novel species isolated from a subtropical stream in China.</title>
        <authorList>
            <person name="Lu H."/>
        </authorList>
    </citation>
    <scope>NUCLEOTIDE SEQUENCE [LARGE SCALE GENOMIC DNA]</scope>
    <source>
        <strain evidence="7 8">CY13W</strain>
    </source>
</reference>
<evidence type="ECO:0000313" key="7">
    <source>
        <dbReference type="EMBL" id="MYM37851.1"/>
    </source>
</evidence>
<keyword evidence="4" id="KW-0804">Transcription</keyword>
<evidence type="ECO:0000259" key="6">
    <source>
        <dbReference type="PROSITE" id="PS50931"/>
    </source>
</evidence>
<dbReference type="Pfam" id="PF03466">
    <property type="entry name" value="LysR_substrate"/>
    <property type="match status" value="1"/>
</dbReference>
<dbReference type="EMBL" id="WWCM01000001">
    <property type="protein sequence ID" value="MYM37851.1"/>
    <property type="molecule type" value="Genomic_DNA"/>
</dbReference>
<gene>
    <name evidence="7" type="ORF">GTP27_00730</name>
</gene>
<dbReference type="Gene3D" id="1.10.10.10">
    <property type="entry name" value="Winged helix-like DNA-binding domain superfamily/Winged helix DNA-binding domain"/>
    <property type="match status" value="1"/>
</dbReference>